<dbReference type="AlphaFoldDB" id="A0A9W6LJF2"/>
<dbReference type="InterPro" id="IPR050482">
    <property type="entry name" value="Sensor_HK_TwoCompSys"/>
</dbReference>
<feature type="domain" description="Signal transduction histidine kinase subgroup 3 dimerisation and phosphoacceptor" evidence="11">
    <location>
        <begin position="193"/>
        <end position="257"/>
    </location>
</feature>
<evidence type="ECO:0000256" key="9">
    <source>
        <dbReference type="SAM" id="Phobius"/>
    </source>
</evidence>
<dbReference type="Pfam" id="PF07730">
    <property type="entry name" value="HisKA_3"/>
    <property type="match status" value="1"/>
</dbReference>
<name>A0A9W6LJF2_9ACTN</name>
<keyword evidence="5" id="KW-0547">Nucleotide-binding</keyword>
<dbReference type="GO" id="GO:0005524">
    <property type="term" value="F:ATP binding"/>
    <property type="evidence" value="ECO:0007669"/>
    <property type="project" value="UniProtKB-KW"/>
</dbReference>
<organism evidence="12 13">
    <name type="scientific">Glycomyces algeriensis</name>
    <dbReference type="NCBI Taxonomy" id="256037"/>
    <lineage>
        <taxon>Bacteria</taxon>
        <taxon>Bacillati</taxon>
        <taxon>Actinomycetota</taxon>
        <taxon>Actinomycetes</taxon>
        <taxon>Glycomycetales</taxon>
        <taxon>Glycomycetaceae</taxon>
        <taxon>Glycomyces</taxon>
    </lineage>
</organism>
<evidence type="ECO:0000313" key="12">
    <source>
        <dbReference type="EMBL" id="GLI44641.1"/>
    </source>
</evidence>
<accession>A0A9W6LJF2</accession>
<evidence type="ECO:0000256" key="7">
    <source>
        <dbReference type="ARBA" id="ARBA00022840"/>
    </source>
</evidence>
<dbReference type="Proteomes" id="UP001144313">
    <property type="component" value="Unassembled WGS sequence"/>
</dbReference>
<keyword evidence="6 12" id="KW-0418">Kinase</keyword>
<feature type="transmembrane region" description="Helical" evidence="9">
    <location>
        <begin position="31"/>
        <end position="50"/>
    </location>
</feature>
<dbReference type="Gene3D" id="1.20.5.1930">
    <property type="match status" value="1"/>
</dbReference>
<evidence type="ECO:0000256" key="5">
    <source>
        <dbReference type="ARBA" id="ARBA00022741"/>
    </source>
</evidence>
<evidence type="ECO:0000256" key="1">
    <source>
        <dbReference type="ARBA" id="ARBA00000085"/>
    </source>
</evidence>
<keyword evidence="9" id="KW-1133">Transmembrane helix</keyword>
<dbReference type="PANTHER" id="PTHR24421:SF10">
    <property type="entry name" value="NITRATE_NITRITE SENSOR PROTEIN NARQ"/>
    <property type="match status" value="1"/>
</dbReference>
<dbReference type="InterPro" id="IPR036890">
    <property type="entry name" value="HATPase_C_sf"/>
</dbReference>
<dbReference type="InterPro" id="IPR011712">
    <property type="entry name" value="Sig_transdc_His_kin_sub3_dim/P"/>
</dbReference>
<dbReference type="EMBL" id="BSDT01000001">
    <property type="protein sequence ID" value="GLI44641.1"/>
    <property type="molecule type" value="Genomic_DNA"/>
</dbReference>
<keyword evidence="13" id="KW-1185">Reference proteome</keyword>
<comment type="catalytic activity">
    <reaction evidence="1">
        <text>ATP + protein L-histidine = ADP + protein N-phospho-L-histidine.</text>
        <dbReference type="EC" id="2.7.13.3"/>
    </reaction>
</comment>
<sequence>MRPDNAASGRMRRIAAVRAHRTGPGRGARGVAVDLGVFAVGVFTYLFIAGERLGAEMPSPPWLFDLDMATGLLALPLLWLRRRWPVQAAVPLVIASTYSETIAFPLLVMLYAVVVRRPLRTAAWVYAASLVAAGVYIVIRPDEMPLAGSIGFALSLHAAVAGWGLFSRYRRQLEARAAQAEQDEREGARQRARDELARELHDMLGHRLSLLSLHAGGMEYRPDAPAEELARAAGVVREQSTLAMRDLREIIAILRAPIGELPQPRMADLHALVEEARPAMRIELAADVDGDVPERAGRTAYRIVQEALTNARKHAEDAPVQVTVEGRVDDGLRVTVVNGPGRDGGPDSASRPGHGLIGLEERAALAGGRLEYGATADGGWRVHAWLPWTA</sequence>
<dbReference type="GO" id="GO:0046983">
    <property type="term" value="F:protein dimerization activity"/>
    <property type="evidence" value="ECO:0007669"/>
    <property type="project" value="InterPro"/>
</dbReference>
<dbReference type="PANTHER" id="PTHR24421">
    <property type="entry name" value="NITRATE/NITRITE SENSOR PROTEIN NARX-RELATED"/>
    <property type="match status" value="1"/>
</dbReference>
<feature type="transmembrane region" description="Helical" evidence="9">
    <location>
        <begin position="145"/>
        <end position="166"/>
    </location>
</feature>
<feature type="transmembrane region" description="Helical" evidence="9">
    <location>
        <begin position="121"/>
        <end position="139"/>
    </location>
</feature>
<dbReference type="SUPFAM" id="SSF55874">
    <property type="entry name" value="ATPase domain of HSP90 chaperone/DNA topoisomerase II/histidine kinase"/>
    <property type="match status" value="1"/>
</dbReference>
<evidence type="ECO:0000259" key="10">
    <source>
        <dbReference type="Pfam" id="PF02518"/>
    </source>
</evidence>
<evidence type="ECO:0000259" key="11">
    <source>
        <dbReference type="Pfam" id="PF07730"/>
    </source>
</evidence>
<comment type="caution">
    <text evidence="12">The sequence shown here is derived from an EMBL/GenBank/DDBJ whole genome shotgun (WGS) entry which is preliminary data.</text>
</comment>
<gene>
    <name evidence="12" type="ORF">GALLR39Z86_44910</name>
</gene>
<dbReference type="EC" id="2.7.13.3" evidence="2"/>
<feature type="transmembrane region" description="Helical" evidence="9">
    <location>
        <begin position="92"/>
        <end position="114"/>
    </location>
</feature>
<evidence type="ECO:0000313" key="13">
    <source>
        <dbReference type="Proteomes" id="UP001144313"/>
    </source>
</evidence>
<evidence type="ECO:0000256" key="6">
    <source>
        <dbReference type="ARBA" id="ARBA00022777"/>
    </source>
</evidence>
<evidence type="ECO:0000256" key="3">
    <source>
        <dbReference type="ARBA" id="ARBA00022553"/>
    </source>
</evidence>
<keyword evidence="9" id="KW-0472">Membrane</keyword>
<protein>
    <recommendedName>
        <fullName evidence="2">histidine kinase</fullName>
        <ecNumber evidence="2">2.7.13.3</ecNumber>
    </recommendedName>
</protein>
<dbReference type="GO" id="GO:0016020">
    <property type="term" value="C:membrane"/>
    <property type="evidence" value="ECO:0007669"/>
    <property type="project" value="InterPro"/>
</dbReference>
<proteinExistence type="predicted"/>
<keyword evidence="4" id="KW-0808">Transferase</keyword>
<keyword evidence="7" id="KW-0067">ATP-binding</keyword>
<evidence type="ECO:0000256" key="2">
    <source>
        <dbReference type="ARBA" id="ARBA00012438"/>
    </source>
</evidence>
<evidence type="ECO:0000256" key="4">
    <source>
        <dbReference type="ARBA" id="ARBA00022679"/>
    </source>
</evidence>
<dbReference type="Gene3D" id="3.30.565.10">
    <property type="entry name" value="Histidine kinase-like ATPase, C-terminal domain"/>
    <property type="match status" value="1"/>
</dbReference>
<keyword evidence="9" id="KW-0812">Transmembrane</keyword>
<keyword evidence="8" id="KW-0902">Two-component regulatory system</keyword>
<keyword evidence="3" id="KW-0597">Phosphoprotein</keyword>
<dbReference type="InterPro" id="IPR003594">
    <property type="entry name" value="HATPase_dom"/>
</dbReference>
<dbReference type="GO" id="GO:0000155">
    <property type="term" value="F:phosphorelay sensor kinase activity"/>
    <property type="evidence" value="ECO:0007669"/>
    <property type="project" value="InterPro"/>
</dbReference>
<feature type="domain" description="Histidine kinase/HSP90-like ATPase" evidence="10">
    <location>
        <begin position="299"/>
        <end position="388"/>
    </location>
</feature>
<dbReference type="CDD" id="cd16917">
    <property type="entry name" value="HATPase_UhpB-NarQ-NarX-like"/>
    <property type="match status" value="1"/>
</dbReference>
<dbReference type="Pfam" id="PF02518">
    <property type="entry name" value="HATPase_c"/>
    <property type="match status" value="1"/>
</dbReference>
<evidence type="ECO:0000256" key="8">
    <source>
        <dbReference type="ARBA" id="ARBA00023012"/>
    </source>
</evidence>
<reference evidence="12" key="1">
    <citation type="submission" date="2022-12" db="EMBL/GenBank/DDBJ databases">
        <title>Reference genome sequencing for broad-spectrum identification of bacterial and archaeal isolates by mass spectrometry.</title>
        <authorList>
            <person name="Sekiguchi Y."/>
            <person name="Tourlousse D.M."/>
        </authorList>
    </citation>
    <scope>NUCLEOTIDE SEQUENCE</scope>
    <source>
        <strain evidence="12">LLR39Z86</strain>
    </source>
</reference>